<protein>
    <recommendedName>
        <fullName evidence="4">Pentacotripeptide-repeat region of PRORP domain-containing protein</fullName>
    </recommendedName>
</protein>
<dbReference type="InterPro" id="IPR002885">
    <property type="entry name" value="PPR_rpt"/>
</dbReference>
<feature type="repeat" description="PPR" evidence="2">
    <location>
        <begin position="220"/>
        <end position="254"/>
    </location>
</feature>
<evidence type="ECO:0008006" key="4">
    <source>
        <dbReference type="Google" id="ProtNLM"/>
    </source>
</evidence>
<feature type="repeat" description="PPR" evidence="2">
    <location>
        <begin position="185"/>
        <end position="219"/>
    </location>
</feature>
<dbReference type="PROSITE" id="PS51375">
    <property type="entry name" value="PPR"/>
    <property type="match status" value="4"/>
</dbReference>
<keyword evidence="1" id="KW-0677">Repeat</keyword>
<dbReference type="Gene3D" id="1.25.40.10">
    <property type="entry name" value="Tetratricopeptide repeat domain"/>
    <property type="match status" value="5"/>
</dbReference>
<evidence type="ECO:0000256" key="1">
    <source>
        <dbReference type="ARBA" id="ARBA00022737"/>
    </source>
</evidence>
<dbReference type="Pfam" id="PF01535">
    <property type="entry name" value="PPR"/>
    <property type="match status" value="2"/>
</dbReference>
<sequence length="674" mass="75999">MLLSFVFGGGGVSGTNNADLRRTCRYNARVKAAEDWDFREDFRGARDQFLSEIEENLRFKNFRQANRKYDEMYRRLLISDVATYNRVLHLFGNLESPERARRILKTMDKNCDPNTISFNTVMSSYAKKRDVRMVARLFEEGFSNAALEPNEYSYTILLNAYASVGNDEQVDRVLEEMKQRSIQPNVVTMTSMMRAFAKRGDAKTVTRIFSEMEDKGPVPDRVTYTVLLHSLGQAGQVEKAEHVFKRMLAKRIQPDVVVIATMMSMYLKAQDYLRVRDYYELLEEYRLPVNDPIASILMEVVEAKGNVREAERLFEELCGSVFVPTHGMLRSLMSVYGSVGDIKGVRKCFRTMKVRGIKPEGRDFSILFNACADAGGWMDLADAGWEEMMRLGVKPPVATVNAILRSCIAAADADRFAGYYGFFKKNRIRPNIVSYTLKMTMLGSTGDLSAASAVVEELKQNGSQPDVALFNNLMKMYAERGDKTGVQNTLKTMQANGLVANARTVSFLVRFYTEEDELELAEQTYCTAPPEIQENGVVRLSLMKLYTTRGSLDKALALYDSMRSANMGIRRRALQLLIVGCGLASNPAMLARAETFTTESSLMDQRMSNALITAWIRCGSDESALRCAAQSEKDGIVFNEVSYTALVSVLRRLKKYDLAEKFQAQAKEKGMVIP</sequence>
<dbReference type="AlphaFoldDB" id="A0A7S2ZFU5"/>
<feature type="repeat" description="PPR" evidence="2">
    <location>
        <begin position="431"/>
        <end position="465"/>
    </location>
</feature>
<feature type="repeat" description="PPR" evidence="2">
    <location>
        <begin position="150"/>
        <end position="184"/>
    </location>
</feature>
<dbReference type="Pfam" id="PF13812">
    <property type="entry name" value="PPR_3"/>
    <property type="match status" value="3"/>
</dbReference>
<evidence type="ECO:0000256" key="2">
    <source>
        <dbReference type="PROSITE-ProRule" id="PRU00708"/>
    </source>
</evidence>
<dbReference type="InterPro" id="IPR011990">
    <property type="entry name" value="TPR-like_helical_dom_sf"/>
</dbReference>
<dbReference type="InterPro" id="IPR051222">
    <property type="entry name" value="PPR/CCM1_RNA-binding"/>
</dbReference>
<accession>A0A7S2ZFU5</accession>
<name>A0A7S2ZFU5_9RHOD</name>
<organism evidence="3">
    <name type="scientific">Rhodosorus marinus</name>
    <dbReference type="NCBI Taxonomy" id="101924"/>
    <lineage>
        <taxon>Eukaryota</taxon>
        <taxon>Rhodophyta</taxon>
        <taxon>Stylonematophyceae</taxon>
        <taxon>Stylonematales</taxon>
        <taxon>Stylonemataceae</taxon>
        <taxon>Rhodosorus</taxon>
    </lineage>
</organism>
<reference evidence="3" key="1">
    <citation type="submission" date="2021-01" db="EMBL/GenBank/DDBJ databases">
        <authorList>
            <person name="Corre E."/>
            <person name="Pelletier E."/>
            <person name="Niang G."/>
            <person name="Scheremetjew M."/>
            <person name="Finn R."/>
            <person name="Kale V."/>
            <person name="Holt S."/>
            <person name="Cochrane G."/>
            <person name="Meng A."/>
            <person name="Brown T."/>
            <person name="Cohen L."/>
        </authorList>
    </citation>
    <scope>NUCLEOTIDE SEQUENCE</scope>
    <source>
        <strain evidence="3">CCMP 769</strain>
    </source>
</reference>
<dbReference type="EMBL" id="HBHW01007651">
    <property type="protein sequence ID" value="CAE0037859.1"/>
    <property type="molecule type" value="Transcribed_RNA"/>
</dbReference>
<proteinExistence type="predicted"/>
<dbReference type="PANTHER" id="PTHR47942:SF63">
    <property type="entry name" value="PENTATRICOPEPTIDE REPEAT-CONTAINING PROTEIN"/>
    <property type="match status" value="1"/>
</dbReference>
<evidence type="ECO:0000313" key="3">
    <source>
        <dbReference type="EMBL" id="CAE0037859.1"/>
    </source>
</evidence>
<dbReference type="NCBIfam" id="TIGR00756">
    <property type="entry name" value="PPR"/>
    <property type="match status" value="4"/>
</dbReference>
<dbReference type="PANTHER" id="PTHR47942">
    <property type="entry name" value="TETRATRICOPEPTIDE REPEAT (TPR)-LIKE SUPERFAMILY PROTEIN-RELATED"/>
    <property type="match status" value="1"/>
</dbReference>
<gene>
    <name evidence="3" type="ORF">RMAR00112_LOCUS5811</name>
</gene>
<dbReference type="Pfam" id="PF13041">
    <property type="entry name" value="PPR_2"/>
    <property type="match status" value="2"/>
</dbReference>